<dbReference type="AlphaFoldDB" id="A0A3D8QZG4"/>
<dbReference type="Pfam" id="PF00254">
    <property type="entry name" value="FKBP_C"/>
    <property type="match status" value="1"/>
</dbReference>
<keyword evidence="11" id="KW-1185">Reference proteome</keyword>
<comment type="similarity">
    <text evidence="6">Belongs to the FKBP-type PPIase family. FKBP1 subfamily.</text>
</comment>
<protein>
    <recommendedName>
        <fullName evidence="3 7">peptidylprolyl isomerase</fullName>
        <ecNumber evidence="3 7">5.2.1.8</ecNumber>
    </recommendedName>
</protein>
<evidence type="ECO:0000256" key="2">
    <source>
        <dbReference type="ARBA" id="ARBA00002388"/>
    </source>
</evidence>
<dbReference type="FunFam" id="3.10.50.40:FF:000006">
    <property type="entry name" value="Peptidyl-prolyl cis-trans isomerase"/>
    <property type="match status" value="1"/>
</dbReference>
<name>A0A3D8QZG4_9EURO</name>
<feature type="region of interest" description="Disordered" evidence="8">
    <location>
        <begin position="1"/>
        <end position="24"/>
    </location>
</feature>
<dbReference type="STRING" id="1810919.A0A3D8QZG4"/>
<accession>A0A3D8QZG4</accession>
<dbReference type="RefSeq" id="XP_026600135.1">
    <property type="nucleotide sequence ID" value="XM_026751049.1"/>
</dbReference>
<evidence type="ECO:0000313" key="11">
    <source>
        <dbReference type="Proteomes" id="UP000256690"/>
    </source>
</evidence>
<gene>
    <name evidence="10" type="ORF">DSM5745_09033</name>
</gene>
<dbReference type="Proteomes" id="UP000256690">
    <property type="component" value="Unassembled WGS sequence"/>
</dbReference>
<evidence type="ECO:0000256" key="4">
    <source>
        <dbReference type="ARBA" id="ARBA00023110"/>
    </source>
</evidence>
<organism evidence="10 11">
    <name type="scientific">Aspergillus mulundensis</name>
    <dbReference type="NCBI Taxonomy" id="1810919"/>
    <lineage>
        <taxon>Eukaryota</taxon>
        <taxon>Fungi</taxon>
        <taxon>Dikarya</taxon>
        <taxon>Ascomycota</taxon>
        <taxon>Pezizomycotina</taxon>
        <taxon>Eurotiomycetes</taxon>
        <taxon>Eurotiomycetidae</taxon>
        <taxon>Eurotiales</taxon>
        <taxon>Aspergillaceae</taxon>
        <taxon>Aspergillus</taxon>
        <taxon>Aspergillus subgen. Nidulantes</taxon>
    </lineage>
</organism>
<proteinExistence type="inferred from homology"/>
<dbReference type="InterPro" id="IPR050689">
    <property type="entry name" value="FKBP-type_PPIase"/>
</dbReference>
<comment type="caution">
    <text evidence="10">The sequence shown here is derived from an EMBL/GenBank/DDBJ whole genome shotgun (WGS) entry which is preliminary data.</text>
</comment>
<evidence type="ECO:0000256" key="6">
    <source>
        <dbReference type="ARBA" id="ARBA00038106"/>
    </source>
</evidence>
<dbReference type="PANTHER" id="PTHR10516:SF447">
    <property type="entry name" value="FK506-BINDING PROTEIN 1B"/>
    <property type="match status" value="1"/>
</dbReference>
<dbReference type="EMBL" id="PVWQ01000012">
    <property type="protein sequence ID" value="RDW67167.1"/>
    <property type="molecule type" value="Genomic_DNA"/>
</dbReference>
<dbReference type="Gene3D" id="3.10.50.40">
    <property type="match status" value="1"/>
</dbReference>
<evidence type="ECO:0000256" key="7">
    <source>
        <dbReference type="PROSITE-ProRule" id="PRU00277"/>
    </source>
</evidence>
<dbReference type="PROSITE" id="PS50059">
    <property type="entry name" value="FKBP_PPIASE"/>
    <property type="match status" value="1"/>
</dbReference>
<keyword evidence="5 7" id="KW-0413">Isomerase</keyword>
<dbReference type="EC" id="5.2.1.8" evidence="3 7"/>
<evidence type="ECO:0000256" key="1">
    <source>
        <dbReference type="ARBA" id="ARBA00000971"/>
    </source>
</evidence>
<sequence>MNPPRGVSKTLLQPGNGRDHPRTGDTVIIDYRGCLYDEERGEKEFYMGTQFDTSQGRGPLKTEIGVGKVIPGWDEGVQQMTEGEKAILTISSDYGYGQSGFPGLIPPDSGLVFEVELKKIIKATTKAEPYS</sequence>
<dbReference type="InterPro" id="IPR046357">
    <property type="entry name" value="PPIase_dom_sf"/>
</dbReference>
<reference evidence="10 11" key="1">
    <citation type="journal article" date="2018" name="IMA Fungus">
        <title>IMA Genome-F 9: Draft genome sequence of Annulohypoxylon stygium, Aspergillus mulundensis, Berkeleyomyces basicola (syn. Thielaviopsis basicola), Ceratocystis smalleyi, two Cercospora beticola strains, Coleophoma cylindrospora, Fusarium fracticaudum, Phialophora cf. hyalina, and Morchella septimelata.</title>
        <authorList>
            <person name="Wingfield B.D."/>
            <person name="Bills G.F."/>
            <person name="Dong Y."/>
            <person name="Huang W."/>
            <person name="Nel W.J."/>
            <person name="Swalarsk-Parry B.S."/>
            <person name="Vaghefi N."/>
            <person name="Wilken P.M."/>
            <person name="An Z."/>
            <person name="de Beer Z.W."/>
            <person name="De Vos L."/>
            <person name="Chen L."/>
            <person name="Duong T.A."/>
            <person name="Gao Y."/>
            <person name="Hammerbacher A."/>
            <person name="Kikkert J.R."/>
            <person name="Li Y."/>
            <person name="Li H."/>
            <person name="Li K."/>
            <person name="Li Q."/>
            <person name="Liu X."/>
            <person name="Ma X."/>
            <person name="Naidoo K."/>
            <person name="Pethybridge S.J."/>
            <person name="Sun J."/>
            <person name="Steenkamp E.T."/>
            <person name="van der Nest M.A."/>
            <person name="van Wyk S."/>
            <person name="Wingfield M.J."/>
            <person name="Xiong C."/>
            <person name="Yue Q."/>
            <person name="Zhang X."/>
        </authorList>
    </citation>
    <scope>NUCLEOTIDE SEQUENCE [LARGE SCALE GENOMIC DNA]</scope>
    <source>
        <strain evidence="10 11">DSM 5745</strain>
    </source>
</reference>
<comment type="function">
    <text evidence="2">PPIases accelerate the folding of proteins. It catalyzes the cis-trans isomerization of proline imidic peptide bonds in oligopeptides.</text>
</comment>
<evidence type="ECO:0000259" key="9">
    <source>
        <dbReference type="PROSITE" id="PS50059"/>
    </source>
</evidence>
<evidence type="ECO:0000256" key="3">
    <source>
        <dbReference type="ARBA" id="ARBA00013194"/>
    </source>
</evidence>
<dbReference type="GO" id="GO:0005737">
    <property type="term" value="C:cytoplasm"/>
    <property type="evidence" value="ECO:0007669"/>
    <property type="project" value="TreeGrafter"/>
</dbReference>
<dbReference type="OrthoDB" id="1902587at2759"/>
<evidence type="ECO:0000256" key="5">
    <source>
        <dbReference type="ARBA" id="ARBA00023235"/>
    </source>
</evidence>
<evidence type="ECO:0000313" key="10">
    <source>
        <dbReference type="EMBL" id="RDW67167.1"/>
    </source>
</evidence>
<evidence type="ECO:0000256" key="8">
    <source>
        <dbReference type="SAM" id="MobiDB-lite"/>
    </source>
</evidence>
<dbReference type="GO" id="GO:0003755">
    <property type="term" value="F:peptidyl-prolyl cis-trans isomerase activity"/>
    <property type="evidence" value="ECO:0007669"/>
    <property type="project" value="UniProtKB-KW"/>
</dbReference>
<dbReference type="InterPro" id="IPR001179">
    <property type="entry name" value="PPIase_FKBP_dom"/>
</dbReference>
<feature type="domain" description="PPIase FKBP-type" evidence="9">
    <location>
        <begin position="24"/>
        <end position="121"/>
    </location>
</feature>
<dbReference type="PANTHER" id="PTHR10516">
    <property type="entry name" value="PEPTIDYL-PROLYL CIS-TRANS ISOMERASE"/>
    <property type="match status" value="1"/>
</dbReference>
<comment type="catalytic activity">
    <reaction evidence="1 7">
        <text>[protein]-peptidylproline (omega=180) = [protein]-peptidylproline (omega=0)</text>
        <dbReference type="Rhea" id="RHEA:16237"/>
        <dbReference type="Rhea" id="RHEA-COMP:10747"/>
        <dbReference type="Rhea" id="RHEA-COMP:10748"/>
        <dbReference type="ChEBI" id="CHEBI:83833"/>
        <dbReference type="ChEBI" id="CHEBI:83834"/>
        <dbReference type="EC" id="5.2.1.8"/>
    </reaction>
</comment>
<dbReference type="SUPFAM" id="SSF54534">
    <property type="entry name" value="FKBP-like"/>
    <property type="match status" value="1"/>
</dbReference>
<dbReference type="GeneID" id="38119403"/>
<keyword evidence="4 7" id="KW-0697">Rotamase</keyword>